<dbReference type="Gene3D" id="1.20.1560.10">
    <property type="entry name" value="ABC transporter type 1, transmembrane domain"/>
    <property type="match status" value="1"/>
</dbReference>
<dbReference type="InterPro" id="IPR011527">
    <property type="entry name" value="ABC1_TM_dom"/>
</dbReference>
<feature type="transmembrane region" description="Helical" evidence="9">
    <location>
        <begin position="157"/>
        <end position="176"/>
    </location>
</feature>
<evidence type="ECO:0000256" key="3">
    <source>
        <dbReference type="ARBA" id="ARBA00022475"/>
    </source>
</evidence>
<dbReference type="PROSITE" id="PS00211">
    <property type="entry name" value="ABC_TRANSPORTER_1"/>
    <property type="match status" value="1"/>
</dbReference>
<gene>
    <name evidence="12" type="ORF">SAMN05421807_11072</name>
</gene>
<dbReference type="CDD" id="cd18584">
    <property type="entry name" value="ABC_6TM_AarD_CydD"/>
    <property type="match status" value="1"/>
</dbReference>
<name>A0A1M5UPT0_9BACI</name>
<dbReference type="SUPFAM" id="SSF52540">
    <property type="entry name" value="P-loop containing nucleoside triphosphate hydrolases"/>
    <property type="match status" value="1"/>
</dbReference>
<dbReference type="FunFam" id="3.40.50.300:FF:000221">
    <property type="entry name" value="Multidrug ABC transporter ATP-binding protein"/>
    <property type="match status" value="1"/>
</dbReference>
<keyword evidence="7 9" id="KW-1133">Transmembrane helix</keyword>
<dbReference type="OrthoDB" id="9806127at2"/>
<dbReference type="SUPFAM" id="SSF90123">
    <property type="entry name" value="ABC transporter transmembrane region"/>
    <property type="match status" value="1"/>
</dbReference>
<keyword evidence="6 12" id="KW-0067">ATP-binding</keyword>
<dbReference type="GO" id="GO:0016887">
    <property type="term" value="F:ATP hydrolysis activity"/>
    <property type="evidence" value="ECO:0007669"/>
    <property type="project" value="InterPro"/>
</dbReference>
<feature type="transmembrane region" description="Helical" evidence="9">
    <location>
        <begin position="54"/>
        <end position="73"/>
    </location>
</feature>
<evidence type="ECO:0000256" key="8">
    <source>
        <dbReference type="ARBA" id="ARBA00023136"/>
    </source>
</evidence>
<evidence type="ECO:0000256" key="9">
    <source>
        <dbReference type="SAM" id="Phobius"/>
    </source>
</evidence>
<keyword evidence="5" id="KW-0547">Nucleotide-binding</keyword>
<dbReference type="InterPro" id="IPR036640">
    <property type="entry name" value="ABC1_TM_sf"/>
</dbReference>
<dbReference type="PROSITE" id="PS50929">
    <property type="entry name" value="ABC_TM1F"/>
    <property type="match status" value="1"/>
</dbReference>
<dbReference type="InterPro" id="IPR014216">
    <property type="entry name" value="ABC_transptr_CydD"/>
</dbReference>
<keyword evidence="8 9" id="KW-0472">Membrane</keyword>
<comment type="subcellular location">
    <subcellularLocation>
        <location evidence="1">Cell membrane</location>
        <topology evidence="1">Multi-pass membrane protein</topology>
    </subcellularLocation>
</comment>
<dbReference type="Pfam" id="PF00005">
    <property type="entry name" value="ABC_tran"/>
    <property type="match status" value="1"/>
</dbReference>
<dbReference type="InterPro" id="IPR027417">
    <property type="entry name" value="P-loop_NTPase"/>
</dbReference>
<dbReference type="AlphaFoldDB" id="A0A1M5UPT0"/>
<reference evidence="13" key="1">
    <citation type="submission" date="2016-11" db="EMBL/GenBank/DDBJ databases">
        <authorList>
            <person name="Varghese N."/>
            <person name="Submissions S."/>
        </authorList>
    </citation>
    <scope>NUCLEOTIDE SEQUENCE [LARGE SCALE GENOMIC DNA]</scope>
    <source>
        <strain evidence="13">CGMCC 1.6496</strain>
    </source>
</reference>
<keyword evidence="13" id="KW-1185">Reference proteome</keyword>
<evidence type="ECO:0000256" key="7">
    <source>
        <dbReference type="ARBA" id="ARBA00022989"/>
    </source>
</evidence>
<evidence type="ECO:0000256" key="2">
    <source>
        <dbReference type="ARBA" id="ARBA00022448"/>
    </source>
</evidence>
<evidence type="ECO:0000313" key="12">
    <source>
        <dbReference type="EMBL" id="SHH64886.1"/>
    </source>
</evidence>
<sequence length="578" mass="63362">MNQIKNYLYENKQSAIYLLLLSLLMGGAIVVQAYLLVTIIDGAFLKDWSFQETIPLLAVLFFILLARSFIPFISGKIGIRLGTSAKSHFRKQLLSHFANNPVQASLKGQSGQKVSLMMDAIDEVDSYFSSYIPQVIRSSVIPLIILIVVFTEHVNSGLIMLITSPFIPLFMVIIGMQTKKKSEEQMEELAAFSGRFLDTLQGLVTLKLFGKAKQQKKVIQTSSLRFRDATMEILKVAFTSSFMLELISMLAIGLVALEVALQLIVFDGIAFFTAFLVLVLAPEYFTSLRQLGTAFHNGKSSMGAAKKVAEELALEEDSAVIWGEKPFSKPEGPASLELQQVTFQYGEDAFTLHPMSTTFAPKSKNAIVGKTGSGKSTLLHLLAGIVVPDAGKILLGGNPLSAYKEADWFAQLSYISQHPYIFAGTIAENIAIGSRETATREAITRAAEEAGLADMIMALENGYDTHVGEGGRGLSGGEKQRLALARAFLKQPAIVLFDEPTTGLDLKTERILQASIQKLSETATIITVAHRLHTIKDADHILYLDQGRLIAEGTHAQLLEHAEGYRKMVTIQRGGLQR</sequence>
<evidence type="ECO:0000256" key="6">
    <source>
        <dbReference type="ARBA" id="ARBA00022840"/>
    </source>
</evidence>
<dbReference type="PROSITE" id="PS50893">
    <property type="entry name" value="ABC_TRANSPORTER_2"/>
    <property type="match status" value="1"/>
</dbReference>
<accession>A0A1M5UPT0</accession>
<dbReference type="GO" id="GO:0042883">
    <property type="term" value="P:cysteine transport"/>
    <property type="evidence" value="ECO:0007669"/>
    <property type="project" value="InterPro"/>
</dbReference>
<dbReference type="GO" id="GO:0005886">
    <property type="term" value="C:plasma membrane"/>
    <property type="evidence" value="ECO:0007669"/>
    <property type="project" value="UniProtKB-SubCell"/>
</dbReference>
<keyword evidence="4 9" id="KW-0812">Transmembrane</keyword>
<feature type="transmembrane region" description="Helical" evidence="9">
    <location>
        <begin position="15"/>
        <end position="34"/>
    </location>
</feature>
<evidence type="ECO:0000259" key="10">
    <source>
        <dbReference type="PROSITE" id="PS50893"/>
    </source>
</evidence>
<dbReference type="GO" id="GO:0140359">
    <property type="term" value="F:ABC-type transporter activity"/>
    <property type="evidence" value="ECO:0007669"/>
    <property type="project" value="InterPro"/>
</dbReference>
<dbReference type="Gene3D" id="3.40.50.300">
    <property type="entry name" value="P-loop containing nucleotide triphosphate hydrolases"/>
    <property type="match status" value="1"/>
</dbReference>
<evidence type="ECO:0000256" key="1">
    <source>
        <dbReference type="ARBA" id="ARBA00004651"/>
    </source>
</evidence>
<keyword evidence="3" id="KW-1003">Cell membrane</keyword>
<protein>
    <submittedName>
        <fullName evidence="12">ATP-binding cassette, subfamily C, CydD</fullName>
    </submittedName>
</protein>
<proteinExistence type="predicted"/>
<feature type="transmembrane region" description="Helical" evidence="9">
    <location>
        <begin position="263"/>
        <end position="281"/>
    </location>
</feature>
<dbReference type="Proteomes" id="UP000184079">
    <property type="component" value="Unassembled WGS sequence"/>
</dbReference>
<dbReference type="NCBIfam" id="TIGR02857">
    <property type="entry name" value="CydD"/>
    <property type="match status" value="1"/>
</dbReference>
<dbReference type="PANTHER" id="PTHR24221">
    <property type="entry name" value="ATP-BINDING CASSETTE SUB-FAMILY B"/>
    <property type="match status" value="1"/>
</dbReference>
<dbReference type="SMART" id="SM00382">
    <property type="entry name" value="AAA"/>
    <property type="match status" value="1"/>
</dbReference>
<dbReference type="InterPro" id="IPR017871">
    <property type="entry name" value="ABC_transporter-like_CS"/>
</dbReference>
<dbReference type="InterPro" id="IPR003593">
    <property type="entry name" value="AAA+_ATPase"/>
</dbReference>
<dbReference type="PANTHER" id="PTHR24221:SF654">
    <property type="entry name" value="ATP-BINDING CASSETTE SUB-FAMILY B MEMBER 6"/>
    <property type="match status" value="1"/>
</dbReference>
<feature type="transmembrane region" description="Helical" evidence="9">
    <location>
        <begin position="135"/>
        <end position="151"/>
    </location>
</feature>
<dbReference type="GO" id="GO:0005524">
    <property type="term" value="F:ATP binding"/>
    <property type="evidence" value="ECO:0007669"/>
    <property type="project" value="UniProtKB-KW"/>
</dbReference>
<dbReference type="InterPro" id="IPR039421">
    <property type="entry name" value="Type_1_exporter"/>
</dbReference>
<dbReference type="InterPro" id="IPR003439">
    <property type="entry name" value="ABC_transporter-like_ATP-bd"/>
</dbReference>
<evidence type="ECO:0000256" key="5">
    <source>
        <dbReference type="ARBA" id="ARBA00022741"/>
    </source>
</evidence>
<dbReference type="EMBL" id="FQXD01000010">
    <property type="protein sequence ID" value="SHH64886.1"/>
    <property type="molecule type" value="Genomic_DNA"/>
</dbReference>
<organism evidence="12 13">
    <name type="scientific">Virgibacillus chiguensis</name>
    <dbReference type="NCBI Taxonomy" id="411959"/>
    <lineage>
        <taxon>Bacteria</taxon>
        <taxon>Bacillati</taxon>
        <taxon>Bacillota</taxon>
        <taxon>Bacilli</taxon>
        <taxon>Bacillales</taxon>
        <taxon>Bacillaceae</taxon>
        <taxon>Virgibacillus</taxon>
    </lineage>
</organism>
<feature type="domain" description="ABC transmembrane type-1" evidence="11">
    <location>
        <begin position="18"/>
        <end position="300"/>
    </location>
</feature>
<keyword evidence="2" id="KW-0813">Transport</keyword>
<dbReference type="RefSeq" id="WP_073009687.1">
    <property type="nucleotide sequence ID" value="NZ_FQXD01000010.1"/>
</dbReference>
<evidence type="ECO:0000313" key="13">
    <source>
        <dbReference type="Proteomes" id="UP000184079"/>
    </source>
</evidence>
<dbReference type="Pfam" id="PF00664">
    <property type="entry name" value="ABC_membrane"/>
    <property type="match status" value="1"/>
</dbReference>
<feature type="transmembrane region" description="Helical" evidence="9">
    <location>
        <begin position="233"/>
        <end position="257"/>
    </location>
</feature>
<evidence type="ECO:0000259" key="11">
    <source>
        <dbReference type="PROSITE" id="PS50929"/>
    </source>
</evidence>
<evidence type="ECO:0000256" key="4">
    <source>
        <dbReference type="ARBA" id="ARBA00022692"/>
    </source>
</evidence>
<feature type="domain" description="ABC transporter" evidence="10">
    <location>
        <begin position="336"/>
        <end position="571"/>
    </location>
</feature>